<evidence type="ECO:0000313" key="1">
    <source>
        <dbReference type="EMBL" id="AJQ45766.1"/>
    </source>
</evidence>
<reference evidence="1 2" key="1">
    <citation type="submission" date="2015-02" db="EMBL/GenBank/DDBJ databases">
        <title>Complete Genome Sequencing of Pseudomonas putida S13.1.2.</title>
        <authorList>
            <person name="Chong T.M."/>
            <person name="Chan K.G."/>
            <person name="Dessaux Y."/>
        </authorList>
    </citation>
    <scope>NUCLEOTIDE SEQUENCE [LARGE SCALE GENOMIC DNA]</scope>
    <source>
        <strain evidence="1 2">S13.1.2</strain>
    </source>
</reference>
<accession>A0AAU8S3G7</accession>
<gene>
    <name evidence="1" type="ORF">N805_00330</name>
</gene>
<proteinExistence type="predicted"/>
<organism evidence="1 2">
    <name type="scientific">Pseudomonas putida S13.1.2</name>
    <dbReference type="NCBI Taxonomy" id="1384061"/>
    <lineage>
        <taxon>Bacteria</taxon>
        <taxon>Pseudomonadati</taxon>
        <taxon>Pseudomonadota</taxon>
        <taxon>Gammaproteobacteria</taxon>
        <taxon>Pseudomonadales</taxon>
        <taxon>Pseudomonadaceae</taxon>
        <taxon>Pseudomonas</taxon>
    </lineage>
</organism>
<evidence type="ECO:0000313" key="2">
    <source>
        <dbReference type="Proteomes" id="UP000033260"/>
    </source>
</evidence>
<dbReference type="AlphaFoldDB" id="A0AAU8S3G7"/>
<protein>
    <submittedName>
        <fullName evidence="1">Uncharacterized protein</fullName>
    </submittedName>
</protein>
<sequence>MLAIRVTSIRKAPAQIGSQGRKSCRMAPSSTASRVMVIIDLNQYSQPTENPAQSPSQVLA</sequence>
<name>A0AAU8S3G7_PSEPU</name>
<dbReference type="EMBL" id="CP010979">
    <property type="protein sequence ID" value="AJQ45766.1"/>
    <property type="molecule type" value="Genomic_DNA"/>
</dbReference>
<dbReference type="Proteomes" id="UP000033260">
    <property type="component" value="Chromosome"/>
</dbReference>